<keyword evidence="2" id="KW-1185">Reference proteome</keyword>
<evidence type="ECO:0008006" key="3">
    <source>
        <dbReference type="Google" id="ProtNLM"/>
    </source>
</evidence>
<comment type="caution">
    <text evidence="1">The sequence shown here is derived from an EMBL/GenBank/DDBJ whole genome shotgun (WGS) entry which is preliminary data.</text>
</comment>
<proteinExistence type="predicted"/>
<organism evidence="1 2">
    <name type="scientific">Hydrogenispora ethanolica</name>
    <dbReference type="NCBI Taxonomy" id="1082276"/>
    <lineage>
        <taxon>Bacteria</taxon>
        <taxon>Bacillati</taxon>
        <taxon>Bacillota</taxon>
        <taxon>Hydrogenispora</taxon>
    </lineage>
</organism>
<dbReference type="RefSeq" id="WP_207930708.1">
    <property type="nucleotide sequence ID" value="NZ_SLUN01000004.1"/>
</dbReference>
<dbReference type="EMBL" id="SLUN01000004">
    <property type="protein sequence ID" value="TCL74240.1"/>
    <property type="molecule type" value="Genomic_DNA"/>
</dbReference>
<reference evidence="1 2" key="1">
    <citation type="submission" date="2019-03" db="EMBL/GenBank/DDBJ databases">
        <title>Genomic Encyclopedia of Type Strains, Phase IV (KMG-IV): sequencing the most valuable type-strain genomes for metagenomic binning, comparative biology and taxonomic classification.</title>
        <authorList>
            <person name="Goeker M."/>
        </authorList>
    </citation>
    <scope>NUCLEOTIDE SEQUENCE [LARGE SCALE GENOMIC DNA]</scope>
    <source>
        <strain evidence="1 2">LX-B</strain>
    </source>
</reference>
<protein>
    <recommendedName>
        <fullName evidence="3">HK97 gp10 family phage protein</fullName>
    </recommendedName>
</protein>
<name>A0A4R1S628_HYDET</name>
<sequence>MIQLSDNDLVRLVKAFEKMPKATRRQMVLAMKIATRDAATVARAKHNFISRSGALESSIQGGVVSEHPLVGEVRAGGARAKHARFVHDGTGVYAGHEPWVIRPVNKKRLRWVGTNGRFVFAKSARHFGQRPDPFLANAVESTKQLRQMVFLSKIRQAEKEAGL</sequence>
<dbReference type="Proteomes" id="UP000295008">
    <property type="component" value="Unassembled WGS sequence"/>
</dbReference>
<accession>A0A4R1S628</accession>
<evidence type="ECO:0000313" key="2">
    <source>
        <dbReference type="Proteomes" id="UP000295008"/>
    </source>
</evidence>
<dbReference type="AlphaFoldDB" id="A0A4R1S628"/>
<evidence type="ECO:0000313" key="1">
    <source>
        <dbReference type="EMBL" id="TCL74240.1"/>
    </source>
</evidence>
<gene>
    <name evidence="1" type="ORF">EDC14_1004178</name>
</gene>